<feature type="signal peptide" evidence="1">
    <location>
        <begin position="1"/>
        <end position="16"/>
    </location>
</feature>
<dbReference type="KEGG" id="opr:Ocepr_1166"/>
<sequence precursor="true">MKRLVWILLFAGLAFAQTEGTKAVPVTVLGFDLNVVWPTPTLQIFGPDCDRASESGFQLARQLDPRVPEAIERYACYRLMVGGADKQATTVNFIAGYTRQGAGYTLTFEQSDAGGRLVQVWEKQDAPALVYVFTFLEDRIDLLVGQVALAAAAQPGS</sequence>
<feature type="chain" id="PRO_5003190206" evidence="1">
    <location>
        <begin position="17"/>
        <end position="157"/>
    </location>
</feature>
<dbReference type="AlphaFoldDB" id="E4U8E3"/>
<dbReference type="OrthoDB" id="34315at2"/>
<evidence type="ECO:0000313" key="2">
    <source>
        <dbReference type="EMBL" id="ADR36623.1"/>
    </source>
</evidence>
<keyword evidence="1" id="KW-0732">Signal</keyword>
<evidence type="ECO:0000313" key="3">
    <source>
        <dbReference type="Proteomes" id="UP000008722"/>
    </source>
</evidence>
<protein>
    <submittedName>
        <fullName evidence="2">Uncharacterized protein</fullName>
    </submittedName>
</protein>
<dbReference type="EMBL" id="CP002361">
    <property type="protein sequence ID" value="ADR36623.1"/>
    <property type="molecule type" value="Genomic_DNA"/>
</dbReference>
<dbReference type="Proteomes" id="UP000008722">
    <property type="component" value="Chromosome"/>
</dbReference>
<organism evidence="2 3">
    <name type="scientific">Oceanithermus profundus (strain DSM 14977 / NBRC 100410 / VKM B-2274 / 506)</name>
    <dbReference type="NCBI Taxonomy" id="670487"/>
    <lineage>
        <taxon>Bacteria</taxon>
        <taxon>Thermotogati</taxon>
        <taxon>Deinococcota</taxon>
        <taxon>Deinococci</taxon>
        <taxon>Thermales</taxon>
        <taxon>Thermaceae</taxon>
        <taxon>Oceanithermus</taxon>
    </lineage>
</organism>
<reference evidence="2 3" key="2">
    <citation type="journal article" date="2011" name="Stand. Genomic Sci.">
        <title>Complete genome sequence of Oceanithermus profundus type strain (506).</title>
        <authorList>
            <person name="Pati A."/>
            <person name="Zhang X."/>
            <person name="Lapidus A."/>
            <person name="Nolan M."/>
            <person name="Lucas S."/>
            <person name="Del Rio T.G."/>
            <person name="Tice H."/>
            <person name="Cheng J.F."/>
            <person name="Tapia R."/>
            <person name="Han C."/>
            <person name="Goodwin L."/>
            <person name="Pitluck S."/>
            <person name="Liolios K."/>
            <person name="Pagani I."/>
            <person name="Ivanova N."/>
            <person name="Mavromatis K."/>
            <person name="Chen A."/>
            <person name="Palaniappan K."/>
            <person name="Hauser L."/>
            <person name="Jeffries C.D."/>
            <person name="Brambilla E.M."/>
            <person name="Rohl A."/>
            <person name="Mwirichia R."/>
            <person name="Rohde M."/>
            <person name="Tindall B.J."/>
            <person name="Sikorski J."/>
            <person name="Wirth R."/>
            <person name="Goker M."/>
            <person name="Woyke T."/>
            <person name="Detter J.C."/>
            <person name="Bristow J."/>
            <person name="Eisen J.A."/>
            <person name="Markowitz V."/>
            <person name="Hugenholtz P."/>
            <person name="Kyrpides N.C."/>
            <person name="Klenk H.P."/>
            <person name="Land M."/>
        </authorList>
    </citation>
    <scope>NUCLEOTIDE SEQUENCE [LARGE SCALE GENOMIC DNA]</scope>
    <source>
        <strain evidence="3">DSM 14977 / NBRC 100410 / VKM B-2274 / 506</strain>
    </source>
</reference>
<accession>E4U8E3</accession>
<reference evidence="3" key="1">
    <citation type="submission" date="2010-11" db="EMBL/GenBank/DDBJ databases">
        <title>The complete sequence of chromosome of Oceanithermus profundus DSM 14977.</title>
        <authorList>
            <consortium name="US DOE Joint Genome Institute (JGI-PGF)"/>
            <person name="Lucas S."/>
            <person name="Copeland A."/>
            <person name="Lapidus A."/>
            <person name="Bruce D."/>
            <person name="Goodwin L."/>
            <person name="Pitluck S."/>
            <person name="Kyrpides N."/>
            <person name="Mavromatis K."/>
            <person name="Pagani I."/>
            <person name="Ivanova N."/>
            <person name="Zhang X."/>
            <person name="Brettin T."/>
            <person name="Detter J.C."/>
            <person name="Tapia R."/>
            <person name="Han C."/>
            <person name="Land M."/>
            <person name="Hauser L."/>
            <person name="Markowitz V."/>
            <person name="Cheng J.-F."/>
            <person name="Hugenholtz P."/>
            <person name="Woyke T."/>
            <person name="Wu D."/>
            <person name="Tindall B."/>
            <person name="Faehnrich R."/>
            <person name="Brambilla E."/>
            <person name="Klenk H.-P."/>
            <person name="Eisen J.A."/>
        </authorList>
    </citation>
    <scope>NUCLEOTIDE SEQUENCE [LARGE SCALE GENOMIC DNA]</scope>
    <source>
        <strain evidence="3">DSM 14977 / NBRC 100410 / VKM B-2274 / 506</strain>
    </source>
</reference>
<name>E4U8E3_OCEP5</name>
<dbReference type="RefSeq" id="WP_013457793.1">
    <property type="nucleotide sequence ID" value="NC_014761.1"/>
</dbReference>
<dbReference type="HOGENOM" id="CLU_1711051_0_0_0"/>
<gene>
    <name evidence="2" type="ordered locus">Ocepr_1166</name>
</gene>
<dbReference type="eggNOG" id="ENOG50342XS">
    <property type="taxonomic scope" value="Bacteria"/>
</dbReference>
<proteinExistence type="predicted"/>
<keyword evidence="3" id="KW-1185">Reference proteome</keyword>
<evidence type="ECO:0000256" key="1">
    <source>
        <dbReference type="SAM" id="SignalP"/>
    </source>
</evidence>